<reference evidence="2" key="2">
    <citation type="submission" date="2023-05" db="EMBL/GenBank/DDBJ databases">
        <authorList>
            <person name="Fouks B."/>
        </authorList>
    </citation>
    <scope>NUCLEOTIDE SEQUENCE</scope>
    <source>
        <strain evidence="2">Stay&amp;Tobe</strain>
        <tissue evidence="2">Testes</tissue>
    </source>
</reference>
<name>A0AAD8ADH8_DIPPU</name>
<organism evidence="2 3">
    <name type="scientific">Diploptera punctata</name>
    <name type="common">Pacific beetle cockroach</name>
    <dbReference type="NCBI Taxonomy" id="6984"/>
    <lineage>
        <taxon>Eukaryota</taxon>
        <taxon>Metazoa</taxon>
        <taxon>Ecdysozoa</taxon>
        <taxon>Arthropoda</taxon>
        <taxon>Hexapoda</taxon>
        <taxon>Insecta</taxon>
        <taxon>Pterygota</taxon>
        <taxon>Neoptera</taxon>
        <taxon>Polyneoptera</taxon>
        <taxon>Dictyoptera</taxon>
        <taxon>Blattodea</taxon>
        <taxon>Blaberoidea</taxon>
        <taxon>Blaberidae</taxon>
        <taxon>Diplopterinae</taxon>
        <taxon>Diploptera</taxon>
    </lineage>
</organism>
<gene>
    <name evidence="2" type="ORF">L9F63_027075</name>
</gene>
<keyword evidence="3" id="KW-1185">Reference proteome</keyword>
<dbReference type="AlphaFoldDB" id="A0AAD8ADH8"/>
<accession>A0AAD8ADH8</accession>
<evidence type="ECO:0000313" key="2">
    <source>
        <dbReference type="EMBL" id="KAJ9597035.1"/>
    </source>
</evidence>
<evidence type="ECO:0000313" key="3">
    <source>
        <dbReference type="Proteomes" id="UP001233999"/>
    </source>
</evidence>
<dbReference type="Proteomes" id="UP001233999">
    <property type="component" value="Unassembled WGS sequence"/>
</dbReference>
<feature type="non-terminal residue" evidence="2">
    <location>
        <position position="1"/>
    </location>
</feature>
<sequence length="217" mass="24935">MLPSSRAKPPKSTVLGIFDALPSSLHYCHHFAFHVNLEMFYLKYTIENTCSINAETCSEIEHAHLPGIINYEYISSFHATITYQYIECNMIHTVSSKLKSEDFSMPLATALTFQAHLKWCRFLAEKMKMLTKTCYSFHCDVVVASNKMPKHKVTLILLDPTYFVLMGVRKDMMLTFKYIAPDISLPPPPTYVNETKLGRNEKRSPPQLYLGNLKRSK</sequence>
<feature type="region of interest" description="Disordered" evidence="1">
    <location>
        <begin position="191"/>
        <end position="217"/>
    </location>
</feature>
<proteinExistence type="predicted"/>
<comment type="caution">
    <text evidence="2">The sequence shown here is derived from an EMBL/GenBank/DDBJ whole genome shotgun (WGS) entry which is preliminary data.</text>
</comment>
<reference evidence="2" key="1">
    <citation type="journal article" date="2023" name="IScience">
        <title>Live-bearing cockroach genome reveals convergent evolutionary mechanisms linked to viviparity in insects and beyond.</title>
        <authorList>
            <person name="Fouks B."/>
            <person name="Harrison M.C."/>
            <person name="Mikhailova A.A."/>
            <person name="Marchal E."/>
            <person name="English S."/>
            <person name="Carruthers M."/>
            <person name="Jennings E.C."/>
            <person name="Chiamaka E.L."/>
            <person name="Frigard R.A."/>
            <person name="Pippel M."/>
            <person name="Attardo G.M."/>
            <person name="Benoit J.B."/>
            <person name="Bornberg-Bauer E."/>
            <person name="Tobe S.S."/>
        </authorList>
    </citation>
    <scope>NUCLEOTIDE SEQUENCE</scope>
    <source>
        <strain evidence="2">Stay&amp;Tobe</strain>
    </source>
</reference>
<dbReference type="EMBL" id="JASPKZ010001939">
    <property type="protein sequence ID" value="KAJ9597035.1"/>
    <property type="molecule type" value="Genomic_DNA"/>
</dbReference>
<protein>
    <submittedName>
        <fullName evidence="2">Uncharacterized protein</fullName>
    </submittedName>
</protein>
<evidence type="ECO:0000256" key="1">
    <source>
        <dbReference type="SAM" id="MobiDB-lite"/>
    </source>
</evidence>